<evidence type="ECO:0000256" key="1">
    <source>
        <dbReference type="ARBA" id="ARBA00009437"/>
    </source>
</evidence>
<keyword evidence="7" id="KW-1185">Reference proteome</keyword>
<name>A0ABQ3GAU9_9MICC</name>
<protein>
    <submittedName>
        <fullName evidence="6">LysR family transcriptional regulator</fullName>
    </submittedName>
</protein>
<dbReference type="InterPro" id="IPR000847">
    <property type="entry name" value="LysR_HTH_N"/>
</dbReference>
<feature type="domain" description="HTH lysR-type" evidence="5">
    <location>
        <begin position="1"/>
        <end position="58"/>
    </location>
</feature>
<dbReference type="InterPro" id="IPR036390">
    <property type="entry name" value="WH_DNA-bd_sf"/>
</dbReference>
<evidence type="ECO:0000256" key="4">
    <source>
        <dbReference type="ARBA" id="ARBA00023163"/>
    </source>
</evidence>
<keyword evidence="3" id="KW-0238">DNA-binding</keyword>
<evidence type="ECO:0000313" key="6">
    <source>
        <dbReference type="EMBL" id="GHC98718.1"/>
    </source>
</evidence>
<keyword evidence="2" id="KW-0805">Transcription regulation</keyword>
<dbReference type="Gene3D" id="1.10.10.10">
    <property type="entry name" value="Winged helix-like DNA-binding domain superfamily/Winged helix DNA-binding domain"/>
    <property type="match status" value="1"/>
</dbReference>
<organism evidence="6 7">
    <name type="scientific">Zhihengliuella salsuginis</name>
    <dbReference type="NCBI Taxonomy" id="578222"/>
    <lineage>
        <taxon>Bacteria</taxon>
        <taxon>Bacillati</taxon>
        <taxon>Actinomycetota</taxon>
        <taxon>Actinomycetes</taxon>
        <taxon>Micrococcales</taxon>
        <taxon>Micrococcaceae</taxon>
        <taxon>Zhihengliuella</taxon>
    </lineage>
</organism>
<gene>
    <name evidence="6" type="ORF">GCM10008096_00070</name>
</gene>
<evidence type="ECO:0000256" key="3">
    <source>
        <dbReference type="ARBA" id="ARBA00023125"/>
    </source>
</evidence>
<comment type="similarity">
    <text evidence="1">Belongs to the LysR transcriptional regulatory family.</text>
</comment>
<keyword evidence="4" id="KW-0804">Transcription</keyword>
<evidence type="ECO:0000313" key="7">
    <source>
        <dbReference type="Proteomes" id="UP000642819"/>
    </source>
</evidence>
<comment type="caution">
    <text evidence="6">The sequence shown here is derived from an EMBL/GenBank/DDBJ whole genome shotgun (WGS) entry which is preliminary data.</text>
</comment>
<dbReference type="SUPFAM" id="SSF46785">
    <property type="entry name" value="Winged helix' DNA-binding domain"/>
    <property type="match status" value="1"/>
</dbReference>
<dbReference type="Pfam" id="PF03466">
    <property type="entry name" value="LysR_substrate"/>
    <property type="match status" value="1"/>
</dbReference>
<reference evidence="7" key="1">
    <citation type="journal article" date="2019" name="Int. J. Syst. Evol. Microbiol.">
        <title>The Global Catalogue of Microorganisms (GCM) 10K type strain sequencing project: providing services to taxonomists for standard genome sequencing and annotation.</title>
        <authorList>
            <consortium name="The Broad Institute Genomics Platform"/>
            <consortium name="The Broad Institute Genome Sequencing Center for Infectious Disease"/>
            <person name="Wu L."/>
            <person name="Ma J."/>
        </authorList>
    </citation>
    <scope>NUCLEOTIDE SEQUENCE [LARGE SCALE GENOMIC DNA]</scope>
    <source>
        <strain evidence="7">KCTC 19466</strain>
    </source>
</reference>
<dbReference type="SUPFAM" id="SSF53850">
    <property type="entry name" value="Periplasmic binding protein-like II"/>
    <property type="match status" value="1"/>
</dbReference>
<dbReference type="Gene3D" id="3.40.190.10">
    <property type="entry name" value="Periplasmic binding protein-like II"/>
    <property type="match status" value="2"/>
</dbReference>
<sequence>MEYRHLELLREFADRGSVTAVAEATYRTPSAVSQQLKTAQREAGMALVEPAGRGLRLTGAGRLLAEGGADLATALARVEARWDAFRGEPTGVVRIAALPSAATFLMPPVLRGLGGTGIEVEVSDYDVAEAEYADLAADNDIVVAHSLTSVRPAGTRGESVVPLAREPLDVAMNAAHELAGRDHLTPADVAGCAWIGVPVGYPFDTVLESVSAETGADLDIRQRIRDNRLIEALVADSDLVAILPRFTTPTGGGLVLRELRGASSVRHVSAVMRPDRAERLSVRTVLEALRASAADTERRHEAGPPA</sequence>
<dbReference type="Proteomes" id="UP000642819">
    <property type="component" value="Unassembled WGS sequence"/>
</dbReference>
<dbReference type="PANTHER" id="PTHR30346:SF29">
    <property type="entry name" value="LYSR SUBSTRATE-BINDING"/>
    <property type="match status" value="1"/>
</dbReference>
<evidence type="ECO:0000259" key="5">
    <source>
        <dbReference type="PROSITE" id="PS50931"/>
    </source>
</evidence>
<dbReference type="RefSeq" id="WP_189348069.1">
    <property type="nucleotide sequence ID" value="NZ_BMXK01000001.1"/>
</dbReference>
<dbReference type="PROSITE" id="PS50931">
    <property type="entry name" value="HTH_LYSR"/>
    <property type="match status" value="1"/>
</dbReference>
<dbReference type="InterPro" id="IPR005119">
    <property type="entry name" value="LysR_subst-bd"/>
</dbReference>
<dbReference type="PANTHER" id="PTHR30346">
    <property type="entry name" value="TRANSCRIPTIONAL DUAL REGULATOR HCAR-RELATED"/>
    <property type="match status" value="1"/>
</dbReference>
<accession>A0ABQ3GAU9</accession>
<proteinExistence type="inferred from homology"/>
<dbReference type="EMBL" id="BMXK01000001">
    <property type="protein sequence ID" value="GHC98718.1"/>
    <property type="molecule type" value="Genomic_DNA"/>
</dbReference>
<dbReference type="Pfam" id="PF00126">
    <property type="entry name" value="HTH_1"/>
    <property type="match status" value="1"/>
</dbReference>
<evidence type="ECO:0000256" key="2">
    <source>
        <dbReference type="ARBA" id="ARBA00023015"/>
    </source>
</evidence>
<dbReference type="InterPro" id="IPR036388">
    <property type="entry name" value="WH-like_DNA-bd_sf"/>
</dbReference>